<dbReference type="RefSeq" id="WP_091197645.1">
    <property type="nucleotide sequence ID" value="NZ_FOVE01000024.1"/>
</dbReference>
<gene>
    <name evidence="2" type="ORF">SAMN05660284_02632</name>
</gene>
<dbReference type="OrthoDB" id="8526168at2"/>
<dbReference type="EMBL" id="FOVE01000024">
    <property type="protein sequence ID" value="SFN97190.1"/>
    <property type="molecule type" value="Genomic_DNA"/>
</dbReference>
<evidence type="ECO:0000256" key="1">
    <source>
        <dbReference type="SAM" id="MobiDB-lite"/>
    </source>
</evidence>
<evidence type="ECO:0000313" key="3">
    <source>
        <dbReference type="Proteomes" id="UP000242869"/>
    </source>
</evidence>
<keyword evidence="3" id="KW-1185">Reference proteome</keyword>
<organism evidence="2 3">
    <name type="scientific">Formivibrio citricus</name>
    <dbReference type="NCBI Taxonomy" id="83765"/>
    <lineage>
        <taxon>Bacteria</taxon>
        <taxon>Pseudomonadati</taxon>
        <taxon>Pseudomonadota</taxon>
        <taxon>Betaproteobacteria</taxon>
        <taxon>Neisseriales</taxon>
        <taxon>Chitinibacteraceae</taxon>
        <taxon>Formivibrio</taxon>
    </lineage>
</organism>
<accession>A0A1I5DDB6</accession>
<dbReference type="Proteomes" id="UP000242869">
    <property type="component" value="Unassembled WGS sequence"/>
</dbReference>
<proteinExistence type="predicted"/>
<sequence>MSAPVLVLFLTDGGISAYRATRREAVHLADFPVSPQPDLREFIREWQTAEFHLLVDLAEEAFHPESVPHLARADREALLLRKLEQAFRQTPYRRAVVQVAGKRGAQDKLLLSALTAPEKLDALVETLLQAQCAIAGIHSVALTAEALLAKRISLMPHCLLVTPSPGNGLRQSHFTQEGLRFSRLTHCTANNTAEEVRKTRQFLTTTRQMLRDEPLEVLLLGDAGVATQLPADTPQINARHESIADFAAKIGLPSQTDNWAGLLCTAIARGLIPDHYRPASAARYQRLHKLGQTLQWSAALLLLLAMVASLFTFHQSRQQQEENRLAEQKLQHPLQRQREFEGKLKALDIGAPGQIGEVVELHRRYIAGWLDVETTAQAVSLIFADYPQLQLERFDWQLANAGHRSQMVDLAGRLRPDRQAQGQLEAFAARLGQLPRATVSIPKRPLDLSPHGELGGGENRAPAASDFLIRLVIAPEEAAKP</sequence>
<dbReference type="STRING" id="83765.SAMN05660284_02632"/>
<reference evidence="3" key="1">
    <citation type="submission" date="2016-10" db="EMBL/GenBank/DDBJ databases">
        <authorList>
            <person name="Varghese N."/>
            <person name="Submissions S."/>
        </authorList>
    </citation>
    <scope>NUCLEOTIDE SEQUENCE [LARGE SCALE GENOMIC DNA]</scope>
    <source>
        <strain evidence="3">DSM 6150</strain>
    </source>
</reference>
<protein>
    <submittedName>
        <fullName evidence="2">Uncharacterized protein</fullName>
    </submittedName>
</protein>
<name>A0A1I5DDB6_9NEIS</name>
<dbReference type="AlphaFoldDB" id="A0A1I5DDB6"/>
<feature type="region of interest" description="Disordered" evidence="1">
    <location>
        <begin position="442"/>
        <end position="461"/>
    </location>
</feature>
<evidence type="ECO:0000313" key="2">
    <source>
        <dbReference type="EMBL" id="SFN97190.1"/>
    </source>
</evidence>